<sequence>MGSGPSRAGSGCGRFFEVNDSRTDWALRIQAVRVYQVPQHDGSMKILDIVFHDKEPQLPQPTSAHLCAAHRGPNLSPLLTAPAPPPPNAITNCFIFAIPILIFFFSHSPQ</sequence>
<dbReference type="AlphaFoldDB" id="A0A328E9S6"/>
<name>A0A328E9S6_9ASTE</name>
<evidence type="ECO:0000313" key="2">
    <source>
        <dbReference type="Proteomes" id="UP000249390"/>
    </source>
</evidence>
<dbReference type="Proteomes" id="UP000249390">
    <property type="component" value="Unassembled WGS sequence"/>
</dbReference>
<proteinExistence type="predicted"/>
<protein>
    <submittedName>
        <fullName evidence="1">Uncharacterized protein</fullName>
    </submittedName>
</protein>
<gene>
    <name evidence="1" type="ORF">DM860_004567</name>
</gene>
<evidence type="ECO:0000313" key="1">
    <source>
        <dbReference type="EMBL" id="RAL54096.1"/>
    </source>
</evidence>
<keyword evidence="2" id="KW-1185">Reference proteome</keyword>
<accession>A0A328E9S6</accession>
<dbReference type="EMBL" id="NQVE01000015">
    <property type="protein sequence ID" value="RAL54096.1"/>
    <property type="molecule type" value="Genomic_DNA"/>
</dbReference>
<reference evidence="1 2" key="1">
    <citation type="submission" date="2018-06" db="EMBL/GenBank/DDBJ databases">
        <title>The Genome of Cuscuta australis (Dodder) Provides Insight into the Evolution of Plant Parasitism.</title>
        <authorList>
            <person name="Liu H."/>
        </authorList>
    </citation>
    <scope>NUCLEOTIDE SEQUENCE [LARGE SCALE GENOMIC DNA]</scope>
    <source>
        <strain evidence="2">cv. Yunnan</strain>
        <tissue evidence="1">Vines</tissue>
    </source>
</reference>
<comment type="caution">
    <text evidence="1">The sequence shown here is derived from an EMBL/GenBank/DDBJ whole genome shotgun (WGS) entry which is preliminary data.</text>
</comment>
<organism evidence="1 2">
    <name type="scientific">Cuscuta australis</name>
    <dbReference type="NCBI Taxonomy" id="267555"/>
    <lineage>
        <taxon>Eukaryota</taxon>
        <taxon>Viridiplantae</taxon>
        <taxon>Streptophyta</taxon>
        <taxon>Embryophyta</taxon>
        <taxon>Tracheophyta</taxon>
        <taxon>Spermatophyta</taxon>
        <taxon>Magnoliopsida</taxon>
        <taxon>eudicotyledons</taxon>
        <taxon>Gunneridae</taxon>
        <taxon>Pentapetalae</taxon>
        <taxon>asterids</taxon>
        <taxon>lamiids</taxon>
        <taxon>Solanales</taxon>
        <taxon>Convolvulaceae</taxon>
        <taxon>Cuscuteae</taxon>
        <taxon>Cuscuta</taxon>
        <taxon>Cuscuta subgen. Grammica</taxon>
        <taxon>Cuscuta sect. Cleistogrammica</taxon>
    </lineage>
</organism>